<evidence type="ECO:0000313" key="1">
    <source>
        <dbReference type="EMBL" id="KKK67275.1"/>
    </source>
</evidence>
<accession>A0A0F8Y120</accession>
<dbReference type="AlphaFoldDB" id="A0A0F8Y120"/>
<dbReference type="EMBL" id="LAZR01059693">
    <property type="protein sequence ID" value="KKK67275.1"/>
    <property type="molecule type" value="Genomic_DNA"/>
</dbReference>
<organism evidence="1">
    <name type="scientific">marine sediment metagenome</name>
    <dbReference type="NCBI Taxonomy" id="412755"/>
    <lineage>
        <taxon>unclassified sequences</taxon>
        <taxon>metagenomes</taxon>
        <taxon>ecological metagenomes</taxon>
    </lineage>
</organism>
<name>A0A0F8Y120_9ZZZZ</name>
<feature type="non-terminal residue" evidence="1">
    <location>
        <position position="1"/>
    </location>
</feature>
<comment type="caution">
    <text evidence="1">The sequence shown here is derived from an EMBL/GenBank/DDBJ whole genome shotgun (WGS) entry which is preliminary data.</text>
</comment>
<sequence>TIAFASFIGGIYLLKRSDRNVLLSNRDKIFTLIKKKELQCMKSTDRIVDCMGKILTRIEMLEKNGNLEKTR</sequence>
<proteinExistence type="predicted"/>
<reference evidence="1" key="1">
    <citation type="journal article" date="2015" name="Nature">
        <title>Complex archaea that bridge the gap between prokaryotes and eukaryotes.</title>
        <authorList>
            <person name="Spang A."/>
            <person name="Saw J.H."/>
            <person name="Jorgensen S.L."/>
            <person name="Zaremba-Niedzwiedzka K."/>
            <person name="Martijn J."/>
            <person name="Lind A.E."/>
            <person name="van Eijk R."/>
            <person name="Schleper C."/>
            <person name="Guy L."/>
            <person name="Ettema T.J."/>
        </authorList>
    </citation>
    <scope>NUCLEOTIDE SEQUENCE</scope>
</reference>
<gene>
    <name evidence="1" type="ORF">LCGC14_2955730</name>
</gene>
<protein>
    <submittedName>
        <fullName evidence="1">Uncharacterized protein</fullName>
    </submittedName>
</protein>